<dbReference type="GO" id="GO:0003950">
    <property type="term" value="F:NAD+ poly-ADP-ribosyltransferase activity"/>
    <property type="evidence" value="ECO:0007669"/>
    <property type="project" value="UniProtKB-ARBA"/>
</dbReference>
<dbReference type="InterPro" id="IPR050999">
    <property type="entry name" value="ADP-ribosyltransferase_ARG"/>
</dbReference>
<keyword evidence="6 10" id="KW-0521">NADP</keyword>
<dbReference type="PANTHER" id="PTHR10339:SF19">
    <property type="entry name" value="GPI-LINKED NAD(P)(+)--ARGININE ADP-RIBOSYLTRANSFERASE 1"/>
    <property type="match status" value="1"/>
</dbReference>
<evidence type="ECO:0000256" key="2">
    <source>
        <dbReference type="ARBA" id="ARBA00022676"/>
    </source>
</evidence>
<organism evidence="11 12">
    <name type="scientific">Catharus ustulatus</name>
    <name type="common">Russet-backed thrush</name>
    <name type="synonym">Hylocichla ustulatus</name>
    <dbReference type="NCBI Taxonomy" id="91951"/>
    <lineage>
        <taxon>Eukaryota</taxon>
        <taxon>Metazoa</taxon>
        <taxon>Chordata</taxon>
        <taxon>Craniata</taxon>
        <taxon>Vertebrata</taxon>
        <taxon>Euteleostomi</taxon>
        <taxon>Archelosauria</taxon>
        <taxon>Archosauria</taxon>
        <taxon>Dinosauria</taxon>
        <taxon>Saurischia</taxon>
        <taxon>Theropoda</taxon>
        <taxon>Coelurosauria</taxon>
        <taxon>Aves</taxon>
        <taxon>Neognathae</taxon>
        <taxon>Neoaves</taxon>
        <taxon>Telluraves</taxon>
        <taxon>Australaves</taxon>
        <taxon>Passeriformes</taxon>
        <taxon>Turdidae</taxon>
        <taxon>Catharus</taxon>
    </lineage>
</organism>
<evidence type="ECO:0000256" key="5">
    <source>
        <dbReference type="ARBA" id="ARBA00022729"/>
    </source>
</evidence>
<comment type="similarity">
    <text evidence="1 10">Belongs to the Arg-specific ADP-ribosyltransferase family.</text>
</comment>
<keyword evidence="2 10" id="KW-0328">Glycosyltransferase</keyword>
<proteinExistence type="inferred from homology"/>
<keyword evidence="5 10" id="KW-0732">Signal</keyword>
<protein>
    <recommendedName>
        <fullName evidence="10">NAD(P)(+)--arginine ADP-ribosyltransferase</fullName>
        <ecNumber evidence="10">2.4.2.31</ecNumber>
    </recommendedName>
    <alternativeName>
        <fullName evidence="10">Mono(ADP-ribosyl)transferase</fullName>
    </alternativeName>
</protein>
<dbReference type="GO" id="GO:0046677">
    <property type="term" value="P:response to antibiotic"/>
    <property type="evidence" value="ECO:0007669"/>
    <property type="project" value="UniProtKB-ARBA"/>
</dbReference>
<feature type="chain" id="PRO_5034731174" description="NAD(P)(+)--arginine ADP-ribosyltransferase" evidence="10">
    <location>
        <begin position="33"/>
        <end position="325"/>
    </location>
</feature>
<evidence type="ECO:0000256" key="10">
    <source>
        <dbReference type="RuleBase" id="RU361228"/>
    </source>
</evidence>
<evidence type="ECO:0000313" key="12">
    <source>
        <dbReference type="Proteomes" id="UP000694563"/>
    </source>
</evidence>
<evidence type="ECO:0000256" key="9">
    <source>
        <dbReference type="ARBA" id="ARBA00047597"/>
    </source>
</evidence>
<evidence type="ECO:0000256" key="1">
    <source>
        <dbReference type="ARBA" id="ARBA00009558"/>
    </source>
</evidence>
<evidence type="ECO:0000256" key="8">
    <source>
        <dbReference type="ARBA" id="ARBA00023157"/>
    </source>
</evidence>
<dbReference type="GO" id="GO:0044194">
    <property type="term" value="C:cytolytic granule"/>
    <property type="evidence" value="ECO:0007669"/>
    <property type="project" value="UniProtKB-ARBA"/>
</dbReference>
<comment type="catalytic activity">
    <reaction evidence="9 10">
        <text>L-arginyl-[protein] + NAD(+) = N(omega)-(ADP-D-ribosyl)-L-arginyl-[protein] + nicotinamide + H(+)</text>
        <dbReference type="Rhea" id="RHEA:19149"/>
        <dbReference type="Rhea" id="RHEA-COMP:10532"/>
        <dbReference type="Rhea" id="RHEA-COMP:15087"/>
        <dbReference type="ChEBI" id="CHEBI:15378"/>
        <dbReference type="ChEBI" id="CHEBI:17154"/>
        <dbReference type="ChEBI" id="CHEBI:29965"/>
        <dbReference type="ChEBI" id="CHEBI:57540"/>
        <dbReference type="ChEBI" id="CHEBI:142554"/>
        <dbReference type="EC" id="2.4.2.31"/>
    </reaction>
</comment>
<dbReference type="Pfam" id="PF01129">
    <property type="entry name" value="ART"/>
    <property type="match status" value="1"/>
</dbReference>
<evidence type="ECO:0000313" key="11">
    <source>
        <dbReference type="Ensembl" id="ENSCUSP00005002124.1"/>
    </source>
</evidence>
<dbReference type="Gene3D" id="3.90.176.10">
    <property type="entry name" value="Toxin ADP-ribosyltransferase, Chain A, domain 1"/>
    <property type="match status" value="1"/>
</dbReference>
<reference evidence="11" key="1">
    <citation type="submission" date="2020-10" db="EMBL/GenBank/DDBJ databases">
        <title>Catharus ustulatus (Swainson's thrush) genome, bCatUst1, primary haplotype v2.</title>
        <authorList>
            <person name="Delmore K."/>
            <person name="Vafadar M."/>
            <person name="Formenti G."/>
            <person name="Chow W."/>
            <person name="Pelan S."/>
            <person name="Howe K."/>
            <person name="Rhie A."/>
            <person name="Mountcastle J."/>
            <person name="Haase B."/>
            <person name="Fedrigo O."/>
            <person name="Jarvis E.D."/>
        </authorList>
    </citation>
    <scope>NUCLEOTIDE SEQUENCE [LARGE SCALE GENOMIC DNA]</scope>
</reference>
<dbReference type="GO" id="GO:0005615">
    <property type="term" value="C:extracellular space"/>
    <property type="evidence" value="ECO:0007669"/>
    <property type="project" value="UniProtKB-ARBA"/>
</dbReference>
<reference evidence="11" key="2">
    <citation type="submission" date="2025-08" db="UniProtKB">
        <authorList>
            <consortium name="Ensembl"/>
        </authorList>
    </citation>
    <scope>IDENTIFICATION</scope>
</reference>
<evidence type="ECO:0000256" key="6">
    <source>
        <dbReference type="ARBA" id="ARBA00022857"/>
    </source>
</evidence>
<feature type="signal peptide" evidence="10">
    <location>
        <begin position="1"/>
        <end position="32"/>
    </location>
</feature>
<dbReference type="GO" id="GO:0106274">
    <property type="term" value="F:NAD+-protein-arginine ADP-ribosyltransferase activity"/>
    <property type="evidence" value="ECO:0007669"/>
    <property type="project" value="UniProtKB-EC"/>
</dbReference>
<dbReference type="AlphaFoldDB" id="A0A8C3TQ41"/>
<dbReference type="SUPFAM" id="SSF56399">
    <property type="entry name" value="ADP-ribosylation"/>
    <property type="match status" value="1"/>
</dbReference>
<dbReference type="Proteomes" id="UP000694563">
    <property type="component" value="Chromosome 1"/>
</dbReference>
<keyword evidence="12" id="KW-1185">Reference proteome</keyword>
<accession>A0A8C3TQ41</accession>
<dbReference type="InterPro" id="IPR000768">
    <property type="entry name" value="ART"/>
</dbReference>
<dbReference type="PRINTS" id="PR00970">
    <property type="entry name" value="RIBTRNSFRASE"/>
</dbReference>
<dbReference type="PROSITE" id="PS51996">
    <property type="entry name" value="TR_MART"/>
    <property type="match status" value="1"/>
</dbReference>
<dbReference type="PANTHER" id="PTHR10339">
    <property type="entry name" value="ADP-RIBOSYLTRANSFERASE"/>
    <property type="match status" value="1"/>
</dbReference>
<keyword evidence="3 10" id="KW-0808">Transferase</keyword>
<dbReference type="FunFam" id="3.90.176.10:FF:000001">
    <property type="entry name" value="NAD(P)(+)--arginine ADP-ribosyltransferase"/>
    <property type="match status" value="1"/>
</dbReference>
<keyword evidence="7 10" id="KW-0520">NAD</keyword>
<dbReference type="Ensembl" id="ENSCUST00005002238.1">
    <property type="protein sequence ID" value="ENSCUSP00005002124.1"/>
    <property type="gene ID" value="ENSCUSG00005001459.1"/>
</dbReference>
<name>A0A8C3TQ41_CATUS</name>
<evidence type="ECO:0000256" key="4">
    <source>
        <dbReference type="ARBA" id="ARBA00022695"/>
    </source>
</evidence>
<evidence type="ECO:0000256" key="7">
    <source>
        <dbReference type="ARBA" id="ARBA00023027"/>
    </source>
</evidence>
<keyword evidence="8" id="KW-1015">Disulfide bond</keyword>
<dbReference type="GO" id="GO:0016779">
    <property type="term" value="F:nucleotidyltransferase activity"/>
    <property type="evidence" value="ECO:0007669"/>
    <property type="project" value="UniProtKB-KW"/>
</dbReference>
<reference evidence="11" key="3">
    <citation type="submission" date="2025-09" db="UniProtKB">
        <authorList>
            <consortium name="Ensembl"/>
        </authorList>
    </citation>
    <scope>IDENTIFICATION</scope>
</reference>
<keyword evidence="4" id="KW-0548">Nucleotidyltransferase</keyword>
<sequence length="325" mass="36447">HRTMGWPTWTLLTMAPLAQTLALLAMAMATAAIQEVPLDMAQKSFDDQYLTCTDDMATMLPELNSTEFCQNGEFAQLWPEARAAWQARGSPTTPLIQVEVVAVMMYTMGEVHKQLNPAVHEAGSSRQQYRNNFHFKTLHFLLTRALQKLRDPNKCQDVKPGDKVRFGYFASTSQSHDVSAGYGTDTMFYVHTCHGANIQKFFHNPSEREVLIPPFETFQVTNVIQEGSTMNIELRSTGSFSNYNCEWLQGDVTEGWDTVGPSPGPPPTSGGFSWPLWPWQWSQEAPEPRSHQDHSDLVGASPWRGLGVAMARPPPKAPWLPHLLD</sequence>
<dbReference type="PROSITE" id="PS01291">
    <property type="entry name" value="ART"/>
    <property type="match status" value="1"/>
</dbReference>
<dbReference type="EC" id="2.4.2.31" evidence="10"/>
<evidence type="ECO:0000256" key="3">
    <source>
        <dbReference type="ARBA" id="ARBA00022679"/>
    </source>
</evidence>